<organism evidence="1 2">
    <name type="scientific">Hahella chejuensis (strain KCTC 2396)</name>
    <dbReference type="NCBI Taxonomy" id="349521"/>
    <lineage>
        <taxon>Bacteria</taxon>
        <taxon>Pseudomonadati</taxon>
        <taxon>Pseudomonadota</taxon>
        <taxon>Gammaproteobacteria</taxon>
        <taxon>Oceanospirillales</taxon>
        <taxon>Hahellaceae</taxon>
        <taxon>Hahella</taxon>
    </lineage>
</organism>
<dbReference type="eggNOG" id="COG4972">
    <property type="taxonomic scope" value="Bacteria"/>
</dbReference>
<dbReference type="KEGG" id="hch:HCH_06157"/>
<reference evidence="1 2" key="1">
    <citation type="journal article" date="2005" name="Nucleic Acids Res.">
        <title>Genomic blueprint of Hahella chejuensis, a marine microbe producing an algicidal agent.</title>
        <authorList>
            <person name="Jeong H."/>
            <person name="Yim J.H."/>
            <person name="Lee C."/>
            <person name="Choi S.-H."/>
            <person name="Park Y.K."/>
            <person name="Yoon S.H."/>
            <person name="Hur C.-G."/>
            <person name="Kang H.-Y."/>
            <person name="Kim D."/>
            <person name="Lee H.H."/>
            <person name="Park K.H."/>
            <person name="Park S.-H."/>
            <person name="Park H.-S."/>
            <person name="Lee H.K."/>
            <person name="Oh T.K."/>
            <person name="Kim J.F."/>
        </authorList>
    </citation>
    <scope>NUCLEOTIDE SEQUENCE [LARGE SCALE GENOMIC DNA]</scope>
    <source>
        <strain evidence="1 2">KCTC 2396</strain>
    </source>
</reference>
<dbReference type="EMBL" id="CP000155">
    <property type="protein sequence ID" value="ABC32803.1"/>
    <property type="molecule type" value="Genomic_DNA"/>
</dbReference>
<accession>Q2S971</accession>
<sequence length="309" mass="34060">MLSWLSFSKGKKGLVGIEVRPDGMAIAVSEPAGGQSHIRAIDYLDARAAQRAGALKAFVNERKLEKMACNLVLPPEMYALHQIERPSVEESELREAVRWKVKDLLDYAIDDAIIDVFEYPSDALRGRPAQVNVVTARKSLLKELIRVINDSGLVLSSIDITELALRNLAQPFEEDGKSLGLMMMRENTGLMLLIKNGSVYLSRRLDADMEALADPERKSWVGQQLALEVQRSFDYFESQMGQAPPRRLMAGSVVNEAELLSQLDEALGLTVQTLQEDKVGLPDDQLASAIHWVACGGAMRKAAGGRKSV</sequence>
<dbReference type="PANTHER" id="PTHR32432">
    <property type="entry name" value="CELL DIVISION PROTEIN FTSA-RELATED"/>
    <property type="match status" value="1"/>
</dbReference>
<dbReference type="HOGENOM" id="CLU_075009_1_0_6"/>
<proteinExistence type="predicted"/>
<evidence type="ECO:0000313" key="2">
    <source>
        <dbReference type="Proteomes" id="UP000000238"/>
    </source>
</evidence>
<keyword evidence="2" id="KW-1185">Reference proteome</keyword>
<dbReference type="Gene3D" id="3.30.420.380">
    <property type="match status" value="1"/>
</dbReference>
<dbReference type="OrthoDB" id="5296002at2"/>
<dbReference type="Proteomes" id="UP000000238">
    <property type="component" value="Chromosome"/>
</dbReference>
<evidence type="ECO:0008006" key="3">
    <source>
        <dbReference type="Google" id="ProtNLM"/>
    </source>
</evidence>
<name>Q2S971_HAHCH</name>
<dbReference type="InterPro" id="IPR050696">
    <property type="entry name" value="FtsA/MreB"/>
</dbReference>
<gene>
    <name evidence="1" type="ordered locus">HCH_06157</name>
</gene>
<dbReference type="InterPro" id="IPR043129">
    <property type="entry name" value="ATPase_NBD"/>
</dbReference>
<dbReference type="SUPFAM" id="SSF53067">
    <property type="entry name" value="Actin-like ATPase domain"/>
    <property type="match status" value="1"/>
</dbReference>
<dbReference type="RefSeq" id="WP_011399861.1">
    <property type="nucleotide sequence ID" value="NC_007645.1"/>
</dbReference>
<protein>
    <recommendedName>
        <fullName evidence="3">MSHA biogenesis protein MshI</fullName>
    </recommendedName>
</protein>
<evidence type="ECO:0000313" key="1">
    <source>
        <dbReference type="EMBL" id="ABC32803.1"/>
    </source>
</evidence>
<dbReference type="STRING" id="349521.HCH_06157"/>
<dbReference type="AlphaFoldDB" id="Q2S971"/>
<dbReference type="PANTHER" id="PTHR32432:SF3">
    <property type="entry name" value="ETHANOLAMINE UTILIZATION PROTEIN EUTJ"/>
    <property type="match status" value="1"/>
</dbReference>